<dbReference type="AlphaFoldDB" id="A0A7R7IDK8"/>
<gene>
    <name evidence="2" type="ORF">bsdtb5_31130</name>
</gene>
<feature type="transmembrane region" description="Helical" evidence="1">
    <location>
        <begin position="158"/>
        <end position="176"/>
    </location>
</feature>
<keyword evidence="3" id="KW-1185">Reference proteome</keyword>
<protein>
    <recommendedName>
        <fullName evidence="4">Zincin peptidase</fullName>
    </recommendedName>
</protein>
<evidence type="ECO:0000313" key="3">
    <source>
        <dbReference type="Proteomes" id="UP000595897"/>
    </source>
</evidence>
<accession>A0A7R7IDK8</accession>
<dbReference type="RefSeq" id="WP_271712909.1">
    <property type="nucleotide sequence ID" value="NZ_AP024169.1"/>
</dbReference>
<dbReference type="Proteomes" id="UP000595897">
    <property type="component" value="Chromosome"/>
</dbReference>
<feature type="transmembrane region" description="Helical" evidence="1">
    <location>
        <begin position="95"/>
        <end position="112"/>
    </location>
</feature>
<dbReference type="KEGG" id="ahb:bsdtb5_31130"/>
<feature type="transmembrane region" description="Helical" evidence="1">
    <location>
        <begin position="132"/>
        <end position="152"/>
    </location>
</feature>
<keyword evidence="1" id="KW-0812">Transmembrane</keyword>
<reference evidence="2 3" key="1">
    <citation type="submission" date="2020-11" db="EMBL/GenBank/DDBJ databases">
        <title>Draft genome sequencing of a Lachnospiraceae strain isolated from anoxic soil subjected to BSD treatment.</title>
        <authorList>
            <person name="Uek A."/>
            <person name="Tonouchi A."/>
        </authorList>
    </citation>
    <scope>NUCLEOTIDE SEQUENCE [LARGE SCALE GENOMIC DNA]</scope>
    <source>
        <strain evidence="2 3">TB5</strain>
    </source>
</reference>
<sequence length="177" mass="19536">MLSIIGYLVSIITFPGVIVHEAAHQLFCRINKVAVLKVCYFQFQNPFGYLIHEKPDKAYKNVLIGIGPFFVNTIIGAIIALPGAIPVIEFETGNLLEYFLIWLGVSIAMHSFPSIGDAKNIWKSVWNKETGILLKIIATPIVGLIYLGAVGSILWLDLIYGIAVAMFVPNLLVMIFA</sequence>
<name>A0A7R7IDK8_9FIRM</name>
<evidence type="ECO:0000256" key="1">
    <source>
        <dbReference type="SAM" id="Phobius"/>
    </source>
</evidence>
<evidence type="ECO:0008006" key="4">
    <source>
        <dbReference type="Google" id="ProtNLM"/>
    </source>
</evidence>
<organism evidence="2 3">
    <name type="scientific">Anaeromicropila herbilytica</name>
    <dbReference type="NCBI Taxonomy" id="2785025"/>
    <lineage>
        <taxon>Bacteria</taxon>
        <taxon>Bacillati</taxon>
        <taxon>Bacillota</taxon>
        <taxon>Clostridia</taxon>
        <taxon>Lachnospirales</taxon>
        <taxon>Lachnospiraceae</taxon>
        <taxon>Anaeromicropila</taxon>
    </lineage>
</organism>
<keyword evidence="1" id="KW-0472">Membrane</keyword>
<dbReference type="EMBL" id="AP024169">
    <property type="protein sequence ID" value="BCN31818.1"/>
    <property type="molecule type" value="Genomic_DNA"/>
</dbReference>
<feature type="transmembrane region" description="Helical" evidence="1">
    <location>
        <begin position="62"/>
        <end position="83"/>
    </location>
</feature>
<proteinExistence type="predicted"/>
<keyword evidence="1" id="KW-1133">Transmembrane helix</keyword>
<evidence type="ECO:0000313" key="2">
    <source>
        <dbReference type="EMBL" id="BCN31818.1"/>
    </source>
</evidence>